<accession>A0A433JU25</accession>
<proteinExistence type="predicted"/>
<dbReference type="AlphaFoldDB" id="A0A433JU25"/>
<protein>
    <submittedName>
        <fullName evidence="1">Uncharacterized protein</fullName>
    </submittedName>
</protein>
<reference evidence="1 2" key="1">
    <citation type="submission" date="2018-12" db="EMBL/GenBank/DDBJ databases">
        <authorList>
            <person name="Li F."/>
        </authorList>
    </citation>
    <scope>NUCLEOTIDE SEQUENCE [LARGE SCALE GENOMIC DNA]</scope>
    <source>
        <strain evidence="1 2">EGI 6500705</strain>
    </source>
</reference>
<dbReference type="Proteomes" id="UP000274909">
    <property type="component" value="Unassembled WGS sequence"/>
</dbReference>
<sequence length="257" mass="27308">MTDLLGLSPIDWHRDKPVISAHWGARSEAADTVAARLEGTLGFIEASGGPVRDHWWFAEDVMEPRQPLPTAENDLENVIRSFAVTDDAGQPSGPSGYGVLVDSRAPDEDSATIISGHVGNSLKDMSRLTNQIQIRWSTSDDTVTEAVGPLVADVTASVLHLALGWDAVNSAISSTAIAKATRKLVPFSWPRLGAVTWIRDGTHSIPDEVTGASIERVNGGTLITVHGSHGPSLRVEDVLAVYETLLNGDHIGPLTGG</sequence>
<organism evidence="1 2">
    <name type="scientific">Labedella endophytica</name>
    <dbReference type="NCBI Taxonomy" id="1523160"/>
    <lineage>
        <taxon>Bacteria</taxon>
        <taxon>Bacillati</taxon>
        <taxon>Actinomycetota</taxon>
        <taxon>Actinomycetes</taxon>
        <taxon>Micrococcales</taxon>
        <taxon>Microbacteriaceae</taxon>
        <taxon>Labedella</taxon>
    </lineage>
</organism>
<keyword evidence="2" id="KW-1185">Reference proteome</keyword>
<comment type="caution">
    <text evidence="1">The sequence shown here is derived from an EMBL/GenBank/DDBJ whole genome shotgun (WGS) entry which is preliminary data.</text>
</comment>
<gene>
    <name evidence="1" type="ORF">ELQ94_08915</name>
</gene>
<evidence type="ECO:0000313" key="2">
    <source>
        <dbReference type="Proteomes" id="UP000274909"/>
    </source>
</evidence>
<dbReference type="RefSeq" id="WP_127049282.1">
    <property type="nucleotide sequence ID" value="NZ_RZGZ01000002.1"/>
</dbReference>
<dbReference type="EMBL" id="RZGZ01000002">
    <property type="protein sequence ID" value="RUR01594.1"/>
    <property type="molecule type" value="Genomic_DNA"/>
</dbReference>
<name>A0A433JU25_9MICO</name>
<evidence type="ECO:0000313" key="1">
    <source>
        <dbReference type="EMBL" id="RUR01594.1"/>
    </source>
</evidence>